<name>A0A4V5P288_9BACI</name>
<dbReference type="Gene3D" id="1.10.10.60">
    <property type="entry name" value="Homeodomain-like"/>
    <property type="match status" value="1"/>
</dbReference>
<dbReference type="InterPro" id="IPR014243">
    <property type="entry name" value="RsfA-like"/>
</dbReference>
<gene>
    <name evidence="3" type="ORF">FA727_10980</name>
</gene>
<dbReference type="PROSITE" id="PS50090">
    <property type="entry name" value="MYB_LIKE"/>
    <property type="match status" value="1"/>
</dbReference>
<evidence type="ECO:0000313" key="3">
    <source>
        <dbReference type="EMBL" id="TKC20030.1"/>
    </source>
</evidence>
<dbReference type="InterPro" id="IPR017930">
    <property type="entry name" value="Myb_dom"/>
</dbReference>
<feature type="domain" description="HTH myb-type" evidence="2">
    <location>
        <begin position="1"/>
        <end position="60"/>
    </location>
</feature>
<comment type="caution">
    <text evidence="3">The sequence shown here is derived from an EMBL/GenBank/DDBJ whole genome shotgun (WGS) entry which is preliminary data.</text>
</comment>
<dbReference type="SUPFAM" id="SSF46689">
    <property type="entry name" value="Homeodomain-like"/>
    <property type="match status" value="1"/>
</dbReference>
<dbReference type="EMBL" id="SWBM01000001">
    <property type="protein sequence ID" value="TKC20030.1"/>
    <property type="molecule type" value="Genomic_DNA"/>
</dbReference>
<dbReference type="InterPro" id="IPR001005">
    <property type="entry name" value="SANT/Myb"/>
</dbReference>
<accession>A0A4V5P288</accession>
<dbReference type="InterPro" id="IPR009057">
    <property type="entry name" value="Homeodomain-like_sf"/>
</dbReference>
<keyword evidence="4" id="KW-1185">Reference proteome</keyword>
<dbReference type="Pfam" id="PF13921">
    <property type="entry name" value="Myb_DNA-bind_6"/>
    <property type="match status" value="1"/>
</dbReference>
<protein>
    <submittedName>
        <fullName evidence="3">Uncharacterized protein</fullName>
    </submittedName>
</protein>
<dbReference type="Proteomes" id="UP000307756">
    <property type="component" value="Unassembled WGS sequence"/>
</dbReference>
<dbReference type="PANTHER" id="PTHR41302">
    <property type="entry name" value="PRESPORE-SPECIFIC TRANSCRIPTIONAL REGULATOR RSFA-RELATED"/>
    <property type="match status" value="1"/>
</dbReference>
<sequence length="165" mass="19111">MKSRKDKWTEEENQMLRSIVLEHIQMGATKTAAFKRAASVLGRTSAACGYRWNHVLNQTEEPSTASTQLQLPPPKEYVQTSAQELDLDKVILFLQQLKDNRSTSEDTKEKEALLKERSHLLEKKTSLEKIYLEKKENYQKLLQQYETFANILNESETLIGERSVH</sequence>
<reference evidence="3 4" key="1">
    <citation type="journal article" date="2011" name="J. Microbiol.">
        <title>Bacillus kyonggiensis sp. nov., isolated from soil of a lettuce field.</title>
        <authorList>
            <person name="Dong K."/>
            <person name="Lee S."/>
        </authorList>
    </citation>
    <scope>NUCLEOTIDE SEQUENCE [LARGE SCALE GENOMIC DNA]</scope>
    <source>
        <strain evidence="3 4">NB22</strain>
    </source>
</reference>
<feature type="domain" description="Myb-like" evidence="1">
    <location>
        <begin position="1"/>
        <end position="56"/>
    </location>
</feature>
<evidence type="ECO:0000259" key="1">
    <source>
        <dbReference type="PROSITE" id="PS50090"/>
    </source>
</evidence>
<evidence type="ECO:0000313" key="4">
    <source>
        <dbReference type="Proteomes" id="UP000307756"/>
    </source>
</evidence>
<dbReference type="PANTHER" id="PTHR41302:SF2">
    <property type="entry name" value="PRESPORE SPECIFIC TRANSCRIPTIONAL ACTIVATOR RSFA"/>
    <property type="match status" value="1"/>
</dbReference>
<organism evidence="3 4">
    <name type="scientific">Robertmurraya kyonggiensis</name>
    <dbReference type="NCBI Taxonomy" id="1037680"/>
    <lineage>
        <taxon>Bacteria</taxon>
        <taxon>Bacillati</taxon>
        <taxon>Bacillota</taxon>
        <taxon>Bacilli</taxon>
        <taxon>Bacillales</taxon>
        <taxon>Bacillaceae</taxon>
        <taxon>Robertmurraya</taxon>
    </lineage>
</organism>
<dbReference type="RefSeq" id="WP_136830921.1">
    <property type="nucleotide sequence ID" value="NZ_SWBM01000001.1"/>
</dbReference>
<dbReference type="OrthoDB" id="2845592at2"/>
<proteinExistence type="predicted"/>
<dbReference type="AlphaFoldDB" id="A0A4V5P288"/>
<evidence type="ECO:0000259" key="2">
    <source>
        <dbReference type="PROSITE" id="PS51294"/>
    </source>
</evidence>
<dbReference type="PROSITE" id="PS51294">
    <property type="entry name" value="HTH_MYB"/>
    <property type="match status" value="1"/>
</dbReference>